<comment type="caution">
    <text evidence="2">The sequence shown here is derived from an EMBL/GenBank/DDBJ whole genome shotgun (WGS) entry which is preliminary data.</text>
</comment>
<gene>
    <name evidence="2" type="ORF">VXS00_09340</name>
</gene>
<dbReference type="RefSeq" id="WP_232598889.1">
    <property type="nucleotide sequence ID" value="NZ_JAYXUD010000006.1"/>
</dbReference>
<accession>A0ABU6LIA2</accession>
<keyword evidence="3" id="KW-1185">Reference proteome</keyword>
<dbReference type="EMBL" id="JAYXUD010000006">
    <property type="protein sequence ID" value="MEC6898841.1"/>
    <property type="molecule type" value="Genomic_DNA"/>
</dbReference>
<sequence>MKKIKLLVLSVCMSSVLVGCSDSYEDSANKTLKETIQSTIENRHEIVDGFLKQQNLNQSLSNQFYNCFSEMLFTKNPTLKVGEVLGWCETTYKANPKKMDSYINFDNFEKQFSKWDGSYRPLEQLIKNNMNDEDSYEHVKTNYRLILDEKNPTAVIATEFKGKNTYGATVKQIVKAVVSIKTGNVIKIIS</sequence>
<reference evidence="2 3" key="1">
    <citation type="submission" date="2024-01" db="EMBL/GenBank/DDBJ databases">
        <title>Active colonisers of the gastrointestinal tract of Atlantic salmon farmed in a warm water region.</title>
        <authorList>
            <person name="Bowman J.P."/>
        </authorList>
    </citation>
    <scope>NUCLEOTIDE SEQUENCE [LARGE SCALE GENOMIC DNA]</scope>
    <source>
        <strain evidence="2 3">S4MW1</strain>
    </source>
</reference>
<evidence type="ECO:0000313" key="2">
    <source>
        <dbReference type="EMBL" id="MEC6898841.1"/>
    </source>
</evidence>
<protein>
    <submittedName>
        <fullName evidence="2">Uncharacterized protein</fullName>
    </submittedName>
</protein>
<evidence type="ECO:0000256" key="1">
    <source>
        <dbReference type="SAM" id="SignalP"/>
    </source>
</evidence>
<keyword evidence="1" id="KW-0732">Signal</keyword>
<proteinExistence type="predicted"/>
<dbReference type="PROSITE" id="PS51257">
    <property type="entry name" value="PROKAR_LIPOPROTEIN"/>
    <property type="match status" value="1"/>
</dbReference>
<organism evidence="2 3">
    <name type="scientific">Photobacterium piscicola</name>
    <dbReference type="NCBI Taxonomy" id="1378299"/>
    <lineage>
        <taxon>Bacteria</taxon>
        <taxon>Pseudomonadati</taxon>
        <taxon>Pseudomonadota</taxon>
        <taxon>Gammaproteobacteria</taxon>
        <taxon>Vibrionales</taxon>
        <taxon>Vibrionaceae</taxon>
        <taxon>Photobacterium</taxon>
    </lineage>
</organism>
<name>A0ABU6LIA2_9GAMM</name>
<dbReference type="Proteomes" id="UP001339429">
    <property type="component" value="Unassembled WGS sequence"/>
</dbReference>
<feature type="signal peptide" evidence="1">
    <location>
        <begin position="1"/>
        <end position="20"/>
    </location>
</feature>
<feature type="chain" id="PRO_5045608743" evidence="1">
    <location>
        <begin position="21"/>
        <end position="190"/>
    </location>
</feature>
<evidence type="ECO:0000313" key="3">
    <source>
        <dbReference type="Proteomes" id="UP001339429"/>
    </source>
</evidence>